<evidence type="ECO:0000313" key="2">
    <source>
        <dbReference type="Proteomes" id="UP001397290"/>
    </source>
</evidence>
<reference evidence="1 2" key="1">
    <citation type="submission" date="2020-02" db="EMBL/GenBank/DDBJ databases">
        <title>Comparative genomics of the hypocrealean fungal genus Beauvera.</title>
        <authorList>
            <person name="Showalter D.N."/>
            <person name="Bushley K.E."/>
            <person name="Rehner S.A."/>
        </authorList>
    </citation>
    <scope>NUCLEOTIDE SEQUENCE [LARGE SCALE GENOMIC DNA]</scope>
    <source>
        <strain evidence="1 2">ARSEF4384</strain>
    </source>
</reference>
<accession>A0AAW0RR05</accession>
<name>A0AAW0RR05_9HYPO</name>
<evidence type="ECO:0000313" key="1">
    <source>
        <dbReference type="EMBL" id="KAK8144465.1"/>
    </source>
</evidence>
<dbReference type="AlphaFoldDB" id="A0AAW0RR05"/>
<organism evidence="1 2">
    <name type="scientific">Beauveria asiatica</name>
    <dbReference type="NCBI Taxonomy" id="1069075"/>
    <lineage>
        <taxon>Eukaryota</taxon>
        <taxon>Fungi</taxon>
        <taxon>Dikarya</taxon>
        <taxon>Ascomycota</taxon>
        <taxon>Pezizomycotina</taxon>
        <taxon>Sordariomycetes</taxon>
        <taxon>Hypocreomycetidae</taxon>
        <taxon>Hypocreales</taxon>
        <taxon>Cordycipitaceae</taxon>
        <taxon>Beauveria</taxon>
    </lineage>
</organism>
<proteinExistence type="predicted"/>
<dbReference type="EMBL" id="JAAHCF010000386">
    <property type="protein sequence ID" value="KAK8144465.1"/>
    <property type="molecule type" value="Genomic_DNA"/>
</dbReference>
<gene>
    <name evidence="1" type="ORF">G3M48_005774</name>
</gene>
<protein>
    <submittedName>
        <fullName evidence="1">Uncharacterized protein</fullName>
    </submittedName>
</protein>
<dbReference type="Proteomes" id="UP001397290">
    <property type="component" value="Unassembled WGS sequence"/>
</dbReference>
<sequence>MDQPSWASLAPPSVHPVAIASLNWPGSQYDDYIAQHDDGGGGTTCRISLIHAVRQTDAGDVYDFLAPPESSMLFLHDQPCPQDSVLRPPLQAEKVQLQFELSLAAEHAIPLGGGGNQRGMA</sequence>
<comment type="caution">
    <text evidence="1">The sequence shown here is derived from an EMBL/GenBank/DDBJ whole genome shotgun (WGS) entry which is preliminary data.</text>
</comment>
<keyword evidence="2" id="KW-1185">Reference proteome</keyword>